<accession>A0A9Q8P8B3</accession>
<keyword evidence="3" id="KW-1185">Reference proteome</keyword>
<dbReference type="OrthoDB" id="5358475at2759"/>
<reference evidence="2" key="2">
    <citation type="journal article" date="2022" name="Microb. Genom.">
        <title>A chromosome-scale genome assembly of the tomato pathogen Cladosporium fulvum reveals a compartmentalized genome architecture and the presence of a dispensable chromosome.</title>
        <authorList>
            <person name="Zaccaron A.Z."/>
            <person name="Chen L.H."/>
            <person name="Samaras A."/>
            <person name="Stergiopoulos I."/>
        </authorList>
    </citation>
    <scope>NUCLEOTIDE SEQUENCE</scope>
    <source>
        <strain evidence="2">Race5_Kim</strain>
    </source>
</reference>
<dbReference type="Proteomes" id="UP000756132">
    <property type="component" value="Chromosome 4"/>
</dbReference>
<gene>
    <name evidence="2" type="ORF">CLAFUR5_03922</name>
</gene>
<dbReference type="RefSeq" id="XP_047761375.1">
    <property type="nucleotide sequence ID" value="XM_047903070.1"/>
</dbReference>
<reference evidence="2" key="1">
    <citation type="submission" date="2021-12" db="EMBL/GenBank/DDBJ databases">
        <authorList>
            <person name="Zaccaron A."/>
            <person name="Stergiopoulos I."/>
        </authorList>
    </citation>
    <scope>NUCLEOTIDE SEQUENCE</scope>
    <source>
        <strain evidence="2">Race5_Kim</strain>
    </source>
</reference>
<keyword evidence="1" id="KW-0732">Signal</keyword>
<proteinExistence type="predicted"/>
<evidence type="ECO:0000313" key="2">
    <source>
        <dbReference type="EMBL" id="UJO17009.1"/>
    </source>
</evidence>
<dbReference type="PANTHER" id="PTHR31151">
    <property type="entry name" value="PROLINE-TRNA LIGASE (DUF1680)"/>
    <property type="match status" value="1"/>
</dbReference>
<dbReference type="KEGG" id="ffu:CLAFUR5_03922"/>
<sequence length="685" mass="76909">MLRTIAIATILAGWASSQAPHQPLVPFVYDDIPLGQITPNGWLRVELETEASGLAGHLYDFYRFVKDAKWLGGSQEYSALNEAFPYWLNGLVPLAYTLDDQRLKDQVHSAMDYLFEHQVKEDGWIGFEEGNKRLIWARTLIFFAWTNFADANKTWETPIVDAMYSFNSLMHTMLQNNGTGLVEQQNDGNGPDIYFWFLSRVAEMIVSLQWLYDKHPRETEMVKLSDNMAMLHKYGGKWEDWFQEENYTFQDLYMLPEEVSDNNFTFLHGVNVGEGLKAPAVIRRFTHDERLVKTTRNGVQWSMQYHGAPSGTVIADEREDGLNAYYGAETCTAVEVMFSQSYNYRALGENFYADGAELAAYNALPGAMTGDWWAHVYMSQSNQPFSKNLSETPFYNTNTQGQTYKGLEPNYPCCTVNHPQGLPKFVQSSFVKSGDSGLVHALLTPATVTTTIAGCKVTVDCQTKYPFDDILVYNIQADTPFDFFVRVPSWAKDSLLTSTTCNLPQSDDPSTGLRKVHISPGNTTLTYTIMTDDVRIKPLANDTIAIYRGQLLYALEIGADITSGPPKHYRNQTLLPPGSPPQALDYTMISTTAWNVAIDPSTIEYHPRTDRSAPLPMPIFAAGNPDMYMAAQACLIDWPVFNGSVPGTPIPKGERRCLGDAFEARLVPYGSAKLRMTELPTIDLV</sequence>
<dbReference type="AlphaFoldDB" id="A0A9Q8P8B3"/>
<dbReference type="PANTHER" id="PTHR31151:SF0">
    <property type="entry name" value="PROLINE-TRNA LIGASE (DUF1680)"/>
    <property type="match status" value="1"/>
</dbReference>
<protein>
    <submittedName>
        <fullName evidence="2">Uncharacterized protein</fullName>
    </submittedName>
</protein>
<evidence type="ECO:0000313" key="3">
    <source>
        <dbReference type="Proteomes" id="UP000756132"/>
    </source>
</evidence>
<feature type="chain" id="PRO_5040504419" evidence="1">
    <location>
        <begin position="18"/>
        <end position="685"/>
    </location>
</feature>
<feature type="signal peptide" evidence="1">
    <location>
        <begin position="1"/>
        <end position="17"/>
    </location>
</feature>
<organism evidence="2 3">
    <name type="scientific">Passalora fulva</name>
    <name type="common">Tomato leaf mold</name>
    <name type="synonym">Cladosporium fulvum</name>
    <dbReference type="NCBI Taxonomy" id="5499"/>
    <lineage>
        <taxon>Eukaryota</taxon>
        <taxon>Fungi</taxon>
        <taxon>Dikarya</taxon>
        <taxon>Ascomycota</taxon>
        <taxon>Pezizomycotina</taxon>
        <taxon>Dothideomycetes</taxon>
        <taxon>Dothideomycetidae</taxon>
        <taxon>Mycosphaerellales</taxon>
        <taxon>Mycosphaerellaceae</taxon>
        <taxon>Fulvia</taxon>
    </lineage>
</organism>
<name>A0A9Q8P8B3_PASFU</name>
<dbReference type="EMBL" id="CP090166">
    <property type="protein sequence ID" value="UJO17009.1"/>
    <property type="molecule type" value="Genomic_DNA"/>
</dbReference>
<dbReference type="GeneID" id="71983800"/>
<evidence type="ECO:0000256" key="1">
    <source>
        <dbReference type="SAM" id="SignalP"/>
    </source>
</evidence>